<evidence type="ECO:0000313" key="12">
    <source>
        <dbReference type="EMBL" id="KAK2573224.1"/>
    </source>
</evidence>
<evidence type="ECO:0000256" key="10">
    <source>
        <dbReference type="SAM" id="MobiDB-lite"/>
    </source>
</evidence>
<dbReference type="GO" id="GO:0008270">
    <property type="term" value="F:zinc ion binding"/>
    <property type="evidence" value="ECO:0007669"/>
    <property type="project" value="UniProtKB-KW"/>
</dbReference>
<keyword evidence="13" id="KW-1185">Reference proteome</keyword>
<gene>
    <name evidence="12" type="ORF">P5673_002278</name>
</gene>
<dbReference type="Pfam" id="PF12796">
    <property type="entry name" value="Ank_2"/>
    <property type="match status" value="1"/>
</dbReference>
<accession>A0AAD9R520</accession>
<evidence type="ECO:0000256" key="9">
    <source>
        <dbReference type="PROSITE-ProRule" id="PRU00023"/>
    </source>
</evidence>
<evidence type="ECO:0000256" key="2">
    <source>
        <dbReference type="ARBA" id="ARBA00022723"/>
    </source>
</evidence>
<feature type="region of interest" description="Disordered" evidence="10">
    <location>
        <begin position="311"/>
        <end position="338"/>
    </location>
</feature>
<dbReference type="SMART" id="SM00248">
    <property type="entry name" value="ANK"/>
    <property type="match status" value="2"/>
</dbReference>
<reference evidence="12" key="1">
    <citation type="journal article" date="2023" name="G3 (Bethesda)">
        <title>Whole genome assembly and annotation of the endangered Caribbean coral Acropora cervicornis.</title>
        <authorList>
            <person name="Selwyn J.D."/>
            <person name="Vollmer S.V."/>
        </authorList>
    </citation>
    <scope>NUCLEOTIDE SEQUENCE</scope>
    <source>
        <strain evidence="12">K2</strain>
    </source>
</reference>
<dbReference type="AlphaFoldDB" id="A0AAD9R520"/>
<dbReference type="PROSITE" id="PS50297">
    <property type="entry name" value="ANK_REP_REGION"/>
    <property type="match status" value="1"/>
</dbReference>
<feature type="non-terminal residue" evidence="12">
    <location>
        <position position="338"/>
    </location>
</feature>
<organism evidence="12 13">
    <name type="scientific">Acropora cervicornis</name>
    <name type="common">Staghorn coral</name>
    <dbReference type="NCBI Taxonomy" id="6130"/>
    <lineage>
        <taxon>Eukaryota</taxon>
        <taxon>Metazoa</taxon>
        <taxon>Cnidaria</taxon>
        <taxon>Anthozoa</taxon>
        <taxon>Hexacorallia</taxon>
        <taxon>Scleractinia</taxon>
        <taxon>Astrocoeniina</taxon>
        <taxon>Acroporidae</taxon>
        <taxon>Acropora</taxon>
    </lineage>
</organism>
<comment type="caution">
    <text evidence="12">The sequence shown here is derived from an EMBL/GenBank/DDBJ whole genome shotgun (WGS) entry which is preliminary data.</text>
</comment>
<sequence>MAKSEELSENGKLLFSYLNKGNDQEVLKLLNLPDVRVNCLDEHGMTPLMCAAYKGKAEMCELLIAQGADVNSNYHEHQYTSLMFSCLSGSVDATRVLLEAGARDLEYFTKPRGLEKEPRLSAALVPVLHKFAVSQKLSPIKIVMNLQDNMVLVENSKSLVNVLELLAEANVKGKEMNEVLAMKMHYLAFILKKCARWHNSLEGKGGIEGLTKGRSSDGFFINEEDLVRQAIKEFDYHECTIFKQLVQTIAPVEKGQDPTALSVLTQTVGYCSVRCQKLHWSTHKKFCKQLAKEYEKELALKLKEEKLTETINAKDQDTNQINGEQEEASGCSENDKTE</sequence>
<dbReference type="PROSITE" id="PS50088">
    <property type="entry name" value="ANK_REPEAT"/>
    <property type="match status" value="1"/>
</dbReference>
<dbReference type="InterPro" id="IPR002110">
    <property type="entry name" value="Ankyrin_rpt"/>
</dbReference>
<dbReference type="InterPro" id="IPR052452">
    <property type="entry name" value="Ankyrin-MYND_dom_contain_2"/>
</dbReference>
<evidence type="ECO:0000256" key="8">
    <source>
        <dbReference type="ARBA" id="ARBA00023273"/>
    </source>
</evidence>
<dbReference type="Proteomes" id="UP001249851">
    <property type="component" value="Unassembled WGS sequence"/>
</dbReference>
<dbReference type="Pfam" id="PF01753">
    <property type="entry name" value="zf-MYND"/>
    <property type="match status" value="1"/>
</dbReference>
<evidence type="ECO:0000259" key="11">
    <source>
        <dbReference type="Pfam" id="PF01753"/>
    </source>
</evidence>
<dbReference type="InterPro" id="IPR002893">
    <property type="entry name" value="Znf_MYND"/>
</dbReference>
<evidence type="ECO:0000256" key="1">
    <source>
        <dbReference type="ARBA" id="ARBA00004138"/>
    </source>
</evidence>
<evidence type="ECO:0000256" key="4">
    <source>
        <dbReference type="ARBA" id="ARBA00022771"/>
    </source>
</evidence>
<evidence type="ECO:0000256" key="7">
    <source>
        <dbReference type="ARBA" id="ARBA00023069"/>
    </source>
</evidence>
<dbReference type="EMBL" id="JARQWQ010000003">
    <property type="protein sequence ID" value="KAK2573224.1"/>
    <property type="molecule type" value="Genomic_DNA"/>
</dbReference>
<name>A0AAD9R520_ACRCE</name>
<dbReference type="PANTHER" id="PTHR24150">
    <property type="entry name" value="ANKYRIN REPEAT AND MYND DOMAIN-CONTAINING PROTEIN 2"/>
    <property type="match status" value="1"/>
</dbReference>
<dbReference type="SUPFAM" id="SSF48403">
    <property type="entry name" value="Ankyrin repeat"/>
    <property type="match status" value="1"/>
</dbReference>
<feature type="repeat" description="ANK" evidence="9">
    <location>
        <begin position="43"/>
        <end position="75"/>
    </location>
</feature>
<evidence type="ECO:0000313" key="13">
    <source>
        <dbReference type="Proteomes" id="UP001249851"/>
    </source>
</evidence>
<dbReference type="GO" id="GO:0005929">
    <property type="term" value="C:cilium"/>
    <property type="evidence" value="ECO:0007669"/>
    <property type="project" value="UniProtKB-SubCell"/>
</dbReference>
<keyword evidence="2" id="KW-0479">Metal-binding</keyword>
<keyword evidence="6 9" id="KW-0040">ANK repeat</keyword>
<evidence type="ECO:0000256" key="3">
    <source>
        <dbReference type="ARBA" id="ARBA00022737"/>
    </source>
</evidence>
<keyword evidence="4" id="KW-0863">Zinc-finger</keyword>
<comment type="subcellular location">
    <subcellularLocation>
        <location evidence="1">Cell projection</location>
        <location evidence="1">Cilium</location>
    </subcellularLocation>
</comment>
<dbReference type="PANTHER" id="PTHR24150:SF8">
    <property type="entry name" value="ANKYRIN REPEAT AND MYND DOMAIN-CONTAINING PROTEIN 2"/>
    <property type="match status" value="1"/>
</dbReference>
<dbReference type="Gene3D" id="6.10.140.2220">
    <property type="match status" value="1"/>
</dbReference>
<keyword evidence="3" id="KW-0677">Repeat</keyword>
<evidence type="ECO:0000256" key="5">
    <source>
        <dbReference type="ARBA" id="ARBA00022833"/>
    </source>
</evidence>
<proteinExistence type="predicted"/>
<feature type="domain" description="MYND-type" evidence="11">
    <location>
        <begin position="267"/>
        <end position="287"/>
    </location>
</feature>
<keyword evidence="5" id="KW-0862">Zinc</keyword>
<keyword evidence="7" id="KW-0969">Cilium</keyword>
<dbReference type="InterPro" id="IPR036770">
    <property type="entry name" value="Ankyrin_rpt-contain_sf"/>
</dbReference>
<dbReference type="SUPFAM" id="SSF144232">
    <property type="entry name" value="HIT/MYND zinc finger-like"/>
    <property type="match status" value="1"/>
</dbReference>
<dbReference type="Gene3D" id="1.25.40.20">
    <property type="entry name" value="Ankyrin repeat-containing domain"/>
    <property type="match status" value="1"/>
</dbReference>
<evidence type="ECO:0000256" key="6">
    <source>
        <dbReference type="ARBA" id="ARBA00023043"/>
    </source>
</evidence>
<reference evidence="12" key="2">
    <citation type="journal article" date="2023" name="Science">
        <title>Genomic signatures of disease resistance in endangered staghorn corals.</title>
        <authorList>
            <person name="Vollmer S.V."/>
            <person name="Selwyn J.D."/>
            <person name="Despard B.A."/>
            <person name="Roesel C.L."/>
        </authorList>
    </citation>
    <scope>NUCLEOTIDE SEQUENCE</scope>
    <source>
        <strain evidence="12">K2</strain>
    </source>
</reference>
<keyword evidence="8" id="KW-0966">Cell projection</keyword>
<protein>
    <submittedName>
        <fullName evidence="12">Ankyrin repeat and MYND domain-containing protein 2</fullName>
    </submittedName>
</protein>